<feature type="region of interest" description="Disordered" evidence="1">
    <location>
        <begin position="30"/>
        <end position="70"/>
    </location>
</feature>
<accession>A0A645GRD5</accession>
<organism evidence="2">
    <name type="scientific">bioreactor metagenome</name>
    <dbReference type="NCBI Taxonomy" id="1076179"/>
    <lineage>
        <taxon>unclassified sequences</taxon>
        <taxon>metagenomes</taxon>
        <taxon>ecological metagenomes</taxon>
    </lineage>
</organism>
<name>A0A645GRD5_9ZZZZ</name>
<evidence type="ECO:0000313" key="2">
    <source>
        <dbReference type="EMBL" id="MPN28766.1"/>
    </source>
</evidence>
<gene>
    <name evidence="2" type="ORF">SDC9_176211</name>
</gene>
<sequence length="70" mass="7496">MAKKPRTINFGISFMSMLLSLRIASNIKPNNADAKTKRKITKLSGNSSKSPALAAAKDVPHNRETLVSAG</sequence>
<proteinExistence type="predicted"/>
<protein>
    <submittedName>
        <fullName evidence="2">Uncharacterized protein</fullName>
    </submittedName>
</protein>
<dbReference type="EMBL" id="VSSQ01079176">
    <property type="protein sequence ID" value="MPN28766.1"/>
    <property type="molecule type" value="Genomic_DNA"/>
</dbReference>
<reference evidence="2" key="1">
    <citation type="submission" date="2019-08" db="EMBL/GenBank/DDBJ databases">
        <authorList>
            <person name="Kucharzyk K."/>
            <person name="Murdoch R.W."/>
            <person name="Higgins S."/>
            <person name="Loffler F."/>
        </authorList>
    </citation>
    <scope>NUCLEOTIDE SEQUENCE</scope>
</reference>
<comment type="caution">
    <text evidence="2">The sequence shown here is derived from an EMBL/GenBank/DDBJ whole genome shotgun (WGS) entry which is preliminary data.</text>
</comment>
<evidence type="ECO:0000256" key="1">
    <source>
        <dbReference type="SAM" id="MobiDB-lite"/>
    </source>
</evidence>
<dbReference type="AlphaFoldDB" id="A0A645GRD5"/>